<sequence length="405" mass="45674">MALLAYKQGHTPECKGKPSVEDPIFGSNHVIFPINFNNGVRWAAKIHIDGTRGKWTTSSCEAFESEAATMVVLTNKTTIPMPKVFTWSSGHLTRVGCPFILMSFIEGVSLYDLWFGNHLGTAPTETTTARRKRALDGIGGAMVQLGQFTSAKSGCYLNNRADPTNKLGETRPTRQFDQQAMHYRRGCLNDPDFSPIWYKVPSSNYAQVYYTPFMDLQSEKNDSVTKYGAYNKGLDMLTCKLISWIPEPGRQDPFVLPHASLAMKDFIVSKDGELQGIVGWNGVAAVPMSIGNERYPTWLTRDCHPTEYDSLHRMGRCGGSGSGRWEETRKEIPLYRDYYQDAIQRVQTKPTDPNIDLCQLSLLTEMLHVASTDPDHRSSTLWKIVREMFHELLIASRMTTLLFFS</sequence>
<dbReference type="EMBL" id="MLKD01000002">
    <property type="protein sequence ID" value="OQE29457.1"/>
    <property type="molecule type" value="Genomic_DNA"/>
</dbReference>
<keyword evidence="2" id="KW-1185">Reference proteome</keyword>
<evidence type="ECO:0000313" key="1">
    <source>
        <dbReference type="EMBL" id="OQE29457.1"/>
    </source>
</evidence>
<dbReference type="OrthoDB" id="10003767at2759"/>
<dbReference type="AlphaFoldDB" id="A0A1V6TSW2"/>
<accession>A0A1V6TSW2</accession>
<evidence type="ECO:0000313" key="2">
    <source>
        <dbReference type="Proteomes" id="UP000191285"/>
    </source>
</evidence>
<dbReference type="InterPro" id="IPR051678">
    <property type="entry name" value="AGP_Transferase"/>
</dbReference>
<proteinExistence type="predicted"/>
<dbReference type="InterPro" id="IPR011009">
    <property type="entry name" value="Kinase-like_dom_sf"/>
</dbReference>
<comment type="caution">
    <text evidence="1">The sequence shown here is derived from an EMBL/GenBank/DDBJ whole genome shotgun (WGS) entry which is preliminary data.</text>
</comment>
<dbReference type="Proteomes" id="UP000191285">
    <property type="component" value="Unassembled WGS sequence"/>
</dbReference>
<dbReference type="PANTHER" id="PTHR21310">
    <property type="entry name" value="AMINOGLYCOSIDE PHOSPHOTRANSFERASE-RELATED-RELATED"/>
    <property type="match status" value="1"/>
</dbReference>
<dbReference type="PANTHER" id="PTHR21310:SF51">
    <property type="entry name" value="AMINOGLYCOSIDE PHOSPHOTRANSFERASE DOMAIN-CONTAINING PROTEIN"/>
    <property type="match status" value="1"/>
</dbReference>
<dbReference type="SUPFAM" id="SSF56112">
    <property type="entry name" value="Protein kinase-like (PK-like)"/>
    <property type="match status" value="1"/>
</dbReference>
<name>A0A1V6TSW2_9EURO</name>
<reference evidence="2" key="1">
    <citation type="journal article" date="2017" name="Nat. Microbiol.">
        <title>Global analysis of biosynthetic gene clusters reveals vast potential of secondary metabolite production in Penicillium species.</title>
        <authorList>
            <person name="Nielsen J.C."/>
            <person name="Grijseels S."/>
            <person name="Prigent S."/>
            <person name="Ji B."/>
            <person name="Dainat J."/>
            <person name="Nielsen K.F."/>
            <person name="Frisvad J.C."/>
            <person name="Workman M."/>
            <person name="Nielsen J."/>
        </authorList>
    </citation>
    <scope>NUCLEOTIDE SEQUENCE [LARGE SCALE GENOMIC DNA]</scope>
    <source>
        <strain evidence="2">IBT 24891</strain>
    </source>
</reference>
<gene>
    <name evidence="1" type="ORF">PENSTE_c002G03834</name>
</gene>
<dbReference type="STRING" id="303698.A0A1V6TSW2"/>
<evidence type="ECO:0008006" key="3">
    <source>
        <dbReference type="Google" id="ProtNLM"/>
    </source>
</evidence>
<protein>
    <recommendedName>
        <fullName evidence="3">Protein kinase domain-containing protein</fullName>
    </recommendedName>
</protein>
<organism evidence="1 2">
    <name type="scientific">Penicillium steckii</name>
    <dbReference type="NCBI Taxonomy" id="303698"/>
    <lineage>
        <taxon>Eukaryota</taxon>
        <taxon>Fungi</taxon>
        <taxon>Dikarya</taxon>
        <taxon>Ascomycota</taxon>
        <taxon>Pezizomycotina</taxon>
        <taxon>Eurotiomycetes</taxon>
        <taxon>Eurotiomycetidae</taxon>
        <taxon>Eurotiales</taxon>
        <taxon>Aspergillaceae</taxon>
        <taxon>Penicillium</taxon>
    </lineage>
</organism>